<feature type="compositionally biased region" description="Basic and acidic residues" evidence="1">
    <location>
        <begin position="306"/>
        <end position="336"/>
    </location>
</feature>
<dbReference type="PANTHER" id="PTHR38248">
    <property type="entry name" value="FUNK1 6"/>
    <property type="match status" value="1"/>
</dbReference>
<proteinExistence type="predicted"/>
<dbReference type="Proteomes" id="UP000308199">
    <property type="component" value="Unassembled WGS sequence"/>
</dbReference>
<evidence type="ECO:0000313" key="3">
    <source>
        <dbReference type="EMBL" id="THH03735.1"/>
    </source>
</evidence>
<gene>
    <name evidence="3" type="ORF">EW145_g6048</name>
</gene>
<name>A0A4S4KY46_9AGAM</name>
<dbReference type="OrthoDB" id="5584477at2759"/>
<evidence type="ECO:0000256" key="1">
    <source>
        <dbReference type="SAM" id="MobiDB-lite"/>
    </source>
</evidence>
<comment type="caution">
    <text evidence="3">The sequence shown here is derived from an EMBL/GenBank/DDBJ whole genome shotgun (WGS) entry which is preliminary data.</text>
</comment>
<dbReference type="Pfam" id="PF17667">
    <property type="entry name" value="Pkinase_fungal"/>
    <property type="match status" value="1"/>
</dbReference>
<dbReference type="InterPro" id="IPR011009">
    <property type="entry name" value="Kinase-like_dom_sf"/>
</dbReference>
<dbReference type="EMBL" id="SGPK01000419">
    <property type="protein sequence ID" value="THH03735.1"/>
    <property type="molecule type" value="Genomic_DNA"/>
</dbReference>
<protein>
    <recommendedName>
        <fullName evidence="2">Fungal-type protein kinase domain-containing protein</fullName>
    </recommendedName>
</protein>
<dbReference type="PANTHER" id="PTHR38248:SF2">
    <property type="entry name" value="FUNK1 11"/>
    <property type="match status" value="1"/>
</dbReference>
<dbReference type="InterPro" id="IPR040976">
    <property type="entry name" value="Pkinase_fungal"/>
</dbReference>
<feature type="region of interest" description="Disordered" evidence="1">
    <location>
        <begin position="267"/>
        <end position="376"/>
    </location>
</feature>
<evidence type="ECO:0000313" key="4">
    <source>
        <dbReference type="Proteomes" id="UP000308199"/>
    </source>
</evidence>
<sequence>MMTPYGKPLESFTSLVELLQAIRSIIKTIEDLNDKDVLHRDISIRNLVLALTDLEDPESDLRGYLIDFDYAIFCKSENGKLRDLAKGRRTGTLPFMALDMMVTENDNNVPQAYYHDLESVFYVLCWICTTQEGPNSTRRSPDFNFSGSDVAKWAGYGRDAPDIELIRRAKEATVHDALNFEARVLRKFAPYFKPLHSCLNLIRAVLIFSPTGFRPGVDHKKILEDWKDCNDGPFPLEYLANIPPSQRDPKDVFEALNRIIDETLEELKKLPAPSEGTTSVPEARDTDAVESSPQEIAQTKGVNVMDQRKALREQKIVEDEKRKEPPVVRRSERLASQRDASVASTSATRVGSLAPSSTGTKNSNSRVGTKKSLAKK</sequence>
<dbReference type="PROSITE" id="PS00109">
    <property type="entry name" value="PROTEIN_KINASE_TYR"/>
    <property type="match status" value="1"/>
</dbReference>
<feature type="compositionally biased region" description="Polar residues" evidence="1">
    <location>
        <begin position="338"/>
        <end position="367"/>
    </location>
</feature>
<keyword evidence="4" id="KW-1185">Reference proteome</keyword>
<dbReference type="SUPFAM" id="SSF56112">
    <property type="entry name" value="Protein kinase-like (PK-like)"/>
    <property type="match status" value="1"/>
</dbReference>
<reference evidence="3 4" key="1">
    <citation type="submission" date="2019-02" db="EMBL/GenBank/DDBJ databases">
        <title>Genome sequencing of the rare red list fungi Phellinidium pouzarii.</title>
        <authorList>
            <person name="Buettner E."/>
            <person name="Kellner H."/>
        </authorList>
    </citation>
    <scope>NUCLEOTIDE SEQUENCE [LARGE SCALE GENOMIC DNA]</scope>
    <source>
        <strain evidence="3 4">DSM 108285</strain>
    </source>
</reference>
<dbReference type="InterPro" id="IPR008266">
    <property type="entry name" value="Tyr_kinase_AS"/>
</dbReference>
<dbReference type="AlphaFoldDB" id="A0A4S4KY46"/>
<feature type="domain" description="Fungal-type protein kinase" evidence="2">
    <location>
        <begin position="2"/>
        <end position="128"/>
    </location>
</feature>
<organism evidence="3 4">
    <name type="scientific">Phellinidium pouzarii</name>
    <dbReference type="NCBI Taxonomy" id="167371"/>
    <lineage>
        <taxon>Eukaryota</taxon>
        <taxon>Fungi</taxon>
        <taxon>Dikarya</taxon>
        <taxon>Basidiomycota</taxon>
        <taxon>Agaricomycotina</taxon>
        <taxon>Agaricomycetes</taxon>
        <taxon>Hymenochaetales</taxon>
        <taxon>Hymenochaetaceae</taxon>
        <taxon>Phellinidium</taxon>
    </lineage>
</organism>
<evidence type="ECO:0000259" key="2">
    <source>
        <dbReference type="Pfam" id="PF17667"/>
    </source>
</evidence>
<accession>A0A4S4KY46</accession>
<feature type="compositionally biased region" description="Polar residues" evidence="1">
    <location>
        <begin position="289"/>
        <end position="301"/>
    </location>
</feature>
<dbReference type="Gene3D" id="1.10.510.10">
    <property type="entry name" value="Transferase(Phosphotransferase) domain 1"/>
    <property type="match status" value="1"/>
</dbReference>
<dbReference type="GO" id="GO:0004672">
    <property type="term" value="F:protein kinase activity"/>
    <property type="evidence" value="ECO:0007669"/>
    <property type="project" value="InterPro"/>
</dbReference>